<dbReference type="PROSITE" id="PS50925">
    <property type="entry name" value="BLUF"/>
    <property type="match status" value="1"/>
</dbReference>
<sequence length="134" mass="15017">MHLTQLIYTSRPFGFDESVLDNILLSARANNGRRDITGALICRADLFMQLLEGEREAVTATLARILQDDRHVDVAVVHCGDAPERLFPTWTMRDDPPQSWMWTQDEVRAGAARNATAAEVLAIFRRLAAQPRAA</sequence>
<accession>A0ABN6P2A0</accession>
<dbReference type="Pfam" id="PF04940">
    <property type="entry name" value="BLUF"/>
    <property type="match status" value="1"/>
</dbReference>
<proteinExistence type="predicted"/>
<gene>
    <name evidence="2" type="ORF">Rmf_13940</name>
</gene>
<dbReference type="Gene3D" id="3.30.70.100">
    <property type="match status" value="1"/>
</dbReference>
<name>A0ABN6P2A0_9PROT</name>
<dbReference type="RefSeq" id="WP_244458740.1">
    <property type="nucleotide sequence ID" value="NZ_AP025637.1"/>
</dbReference>
<dbReference type="Proteomes" id="UP000831327">
    <property type="component" value="Chromosome"/>
</dbReference>
<keyword evidence="3" id="KW-1185">Reference proteome</keyword>
<evidence type="ECO:0000313" key="3">
    <source>
        <dbReference type="Proteomes" id="UP000831327"/>
    </source>
</evidence>
<feature type="domain" description="BLUF" evidence="1">
    <location>
        <begin position="3"/>
        <end position="93"/>
    </location>
</feature>
<dbReference type="InterPro" id="IPR036046">
    <property type="entry name" value="Acylphosphatase-like_dom_sf"/>
</dbReference>
<dbReference type="SMART" id="SM01034">
    <property type="entry name" value="BLUF"/>
    <property type="match status" value="1"/>
</dbReference>
<evidence type="ECO:0000259" key="1">
    <source>
        <dbReference type="PROSITE" id="PS50925"/>
    </source>
</evidence>
<organism evidence="2 3">
    <name type="scientific">Roseomonas fluvialis</name>
    <dbReference type="NCBI Taxonomy" id="1750527"/>
    <lineage>
        <taxon>Bacteria</taxon>
        <taxon>Pseudomonadati</taxon>
        <taxon>Pseudomonadota</taxon>
        <taxon>Alphaproteobacteria</taxon>
        <taxon>Acetobacterales</taxon>
        <taxon>Roseomonadaceae</taxon>
        <taxon>Roseomonas</taxon>
    </lineage>
</organism>
<reference evidence="2 3" key="1">
    <citation type="journal article" date="2016" name="Microbes Environ.">
        <title>Phylogenetically diverse aerobic anoxygenic phototrophic bacteria isolated from epilithic biofilms in Tama river, Japan.</title>
        <authorList>
            <person name="Hirose S."/>
            <person name="Matsuura K."/>
            <person name="Haruta S."/>
        </authorList>
    </citation>
    <scope>NUCLEOTIDE SEQUENCE [LARGE SCALE GENOMIC DNA]</scope>
    <source>
        <strain evidence="2 3">S08</strain>
    </source>
</reference>
<dbReference type="SUPFAM" id="SSF54975">
    <property type="entry name" value="Acylphosphatase/BLUF domain-like"/>
    <property type="match status" value="1"/>
</dbReference>
<protein>
    <recommendedName>
        <fullName evidence="1">BLUF domain-containing protein</fullName>
    </recommendedName>
</protein>
<dbReference type="InterPro" id="IPR007024">
    <property type="entry name" value="BLUF_domain"/>
</dbReference>
<evidence type="ECO:0000313" key="2">
    <source>
        <dbReference type="EMBL" id="BDG71465.1"/>
    </source>
</evidence>
<dbReference type="EMBL" id="AP025637">
    <property type="protein sequence ID" value="BDG71465.1"/>
    <property type="molecule type" value="Genomic_DNA"/>
</dbReference>